<accession>A0A133ULE3</accession>
<dbReference type="Gene3D" id="3.30.565.10">
    <property type="entry name" value="Histidine kinase-like ATPase, C-terminal domain"/>
    <property type="match status" value="1"/>
</dbReference>
<name>A0A133ULE3_9EURY</name>
<keyword evidence="3" id="KW-1185">Reference proteome</keyword>
<comment type="caution">
    <text evidence="2">The sequence shown here is derived from an EMBL/GenBank/DDBJ whole genome shotgun (WGS) entry which is preliminary data.</text>
</comment>
<protein>
    <submittedName>
        <fullName evidence="2">Uncharacterized protein</fullName>
    </submittedName>
</protein>
<organism evidence="2 3">
    <name type="scientific">candidate division MSBL1 archaeon SCGC-AAA259I07</name>
    <dbReference type="NCBI Taxonomy" id="1698266"/>
    <lineage>
        <taxon>Archaea</taxon>
        <taxon>Methanobacteriati</taxon>
        <taxon>Methanobacteriota</taxon>
        <taxon>candidate division MSBL1</taxon>
    </lineage>
</organism>
<evidence type="ECO:0000313" key="3">
    <source>
        <dbReference type="Proteomes" id="UP000070155"/>
    </source>
</evidence>
<feature type="region of interest" description="Disordered" evidence="1">
    <location>
        <begin position="137"/>
        <end position="162"/>
    </location>
</feature>
<dbReference type="AlphaFoldDB" id="A0A133ULE3"/>
<evidence type="ECO:0000313" key="2">
    <source>
        <dbReference type="EMBL" id="KXA95007.1"/>
    </source>
</evidence>
<sequence>MSPLHLLEKLELGAGREADEILALAKKLEEIEETEWVAEKDIVKVLEHVMDDISDLVERKGIEIEEEYPDTMKKVKGYYSLNTLFTQLLVTRIQISKCNKIKIYAREREEDILLKIEDDEGTVARRHQKPILRRSLHRRNHRSRRSQILHAQRNRKTQQCRN</sequence>
<gene>
    <name evidence="2" type="ORF">AKJ36_01715</name>
</gene>
<dbReference type="Proteomes" id="UP000070155">
    <property type="component" value="Unassembled WGS sequence"/>
</dbReference>
<dbReference type="EMBL" id="LHXQ01000018">
    <property type="protein sequence ID" value="KXA95007.1"/>
    <property type="molecule type" value="Genomic_DNA"/>
</dbReference>
<proteinExistence type="predicted"/>
<dbReference type="InterPro" id="IPR036890">
    <property type="entry name" value="HATPase_C_sf"/>
</dbReference>
<reference evidence="2 3" key="1">
    <citation type="journal article" date="2016" name="Sci. Rep.">
        <title>Metabolic traits of an uncultured archaeal lineage -MSBL1- from brine pools of the Red Sea.</title>
        <authorList>
            <person name="Mwirichia R."/>
            <person name="Alam I."/>
            <person name="Rashid M."/>
            <person name="Vinu M."/>
            <person name="Ba-Alawi W."/>
            <person name="Anthony Kamau A."/>
            <person name="Kamanda Ngugi D."/>
            <person name="Goker M."/>
            <person name="Klenk H.P."/>
            <person name="Bajic V."/>
            <person name="Stingl U."/>
        </authorList>
    </citation>
    <scope>NUCLEOTIDE SEQUENCE [LARGE SCALE GENOMIC DNA]</scope>
    <source>
        <strain evidence="2">SCGC-AAA259I07</strain>
    </source>
</reference>
<evidence type="ECO:0000256" key="1">
    <source>
        <dbReference type="SAM" id="MobiDB-lite"/>
    </source>
</evidence>